<dbReference type="EMBL" id="JBBUTG010000005">
    <property type="protein sequence ID" value="MEK8031420.1"/>
    <property type="molecule type" value="Genomic_DNA"/>
</dbReference>
<feature type="region of interest" description="Disordered" evidence="1">
    <location>
        <begin position="1"/>
        <end position="49"/>
    </location>
</feature>
<reference evidence="2 3" key="1">
    <citation type="submission" date="2024-04" db="EMBL/GenBank/DDBJ databases">
        <title>Novel species of the genus Ideonella isolated from streams.</title>
        <authorList>
            <person name="Lu H."/>
        </authorList>
    </citation>
    <scope>NUCLEOTIDE SEQUENCE [LARGE SCALE GENOMIC DNA]</scope>
    <source>
        <strain evidence="2 3">DXS29W</strain>
    </source>
</reference>
<evidence type="ECO:0000256" key="1">
    <source>
        <dbReference type="SAM" id="MobiDB-lite"/>
    </source>
</evidence>
<accession>A0ABU9BN78</accession>
<evidence type="ECO:0000313" key="2">
    <source>
        <dbReference type="EMBL" id="MEK8031420.1"/>
    </source>
</evidence>
<gene>
    <name evidence="2" type="ORF">AACH06_11380</name>
</gene>
<dbReference type="RefSeq" id="WP_341425796.1">
    <property type="nucleotide sequence ID" value="NZ_JBBUTG010000005.1"/>
</dbReference>
<evidence type="ECO:0000313" key="3">
    <source>
        <dbReference type="Proteomes" id="UP001371218"/>
    </source>
</evidence>
<dbReference type="Proteomes" id="UP001371218">
    <property type="component" value="Unassembled WGS sequence"/>
</dbReference>
<organism evidence="2 3">
    <name type="scientific">Ideonella lacteola</name>
    <dbReference type="NCBI Taxonomy" id="2984193"/>
    <lineage>
        <taxon>Bacteria</taxon>
        <taxon>Pseudomonadati</taxon>
        <taxon>Pseudomonadota</taxon>
        <taxon>Betaproteobacteria</taxon>
        <taxon>Burkholderiales</taxon>
        <taxon>Sphaerotilaceae</taxon>
        <taxon>Ideonella</taxon>
    </lineage>
</organism>
<sequence length="597" mass="66512">MSLEGLGSYGFHPQALPAHLQEPPVPQPSATATPASPQVPTTPAPNPKDVEAAADRVMNAGERALIKDNYEQRMDKFAEEMAKGDSAFRAALLDKILQKDPDAFGSWLHADRMNWMVNDKDISADERAAVNDGMLTALNSDCAMRGGKLDAEYIRQTQDPKLIAAYIQAQNLDDRDGFNRALKAFSGLQPQDIGSFANGPQTQGTMQNFSMAVQRHQDWYENQTMDLPNPRNWVDPEAEAPVQFSKEQLTAMRDAFESKDGMVTNGELLLAYPDRLERNEKVTDTYHDMSLDMEKIVGDDNASWLNFGQYASDEVGRNIDGTIGIKMGELGLGDPKYHLSVGNTRLGSDIAPAFRQFIDTFKDGKNRDMTFDEFWKGLEDKWGGRGISYLDGHNDPQMDMKNAFKAYYESMKLEDKQKTTNDPAQILDLKEQRASLMLYGNLLVGMQEQKLIQGDVENGMKVLPQIGGGIVDPWGLGGFGLNLDLPHKKIDLDQNVGTTPNRVNFGQNDMFTTVQGDKINLGEAIRARLNGLDKDPVDEYDNANSDAAHWESYSDRMGTIYHIFSNEQRNPDLQIDPREAFGSRATALNNDPSYDVS</sequence>
<keyword evidence="3" id="KW-1185">Reference proteome</keyword>
<protein>
    <submittedName>
        <fullName evidence="2">Uncharacterized protein</fullName>
    </submittedName>
</protein>
<feature type="compositionally biased region" description="Low complexity" evidence="1">
    <location>
        <begin position="28"/>
        <end position="39"/>
    </location>
</feature>
<proteinExistence type="predicted"/>
<name>A0ABU9BN78_9BURK</name>
<comment type="caution">
    <text evidence="2">The sequence shown here is derived from an EMBL/GenBank/DDBJ whole genome shotgun (WGS) entry which is preliminary data.</text>
</comment>